<keyword evidence="2" id="KW-1185">Reference proteome</keyword>
<evidence type="ECO:0000313" key="2">
    <source>
        <dbReference type="Proteomes" id="UP000629619"/>
    </source>
</evidence>
<accession>A0A919N0H2</accession>
<comment type="caution">
    <text evidence="1">The sequence shown here is derived from an EMBL/GenBank/DDBJ whole genome shotgun (WGS) entry which is preliminary data.</text>
</comment>
<dbReference type="RefSeq" id="WP_203676112.1">
    <property type="nucleotide sequence ID" value="NZ_BOMW01000002.1"/>
</dbReference>
<sequence>MLTDAQATDYVRRHDGVPAKTLSDGSALLEHRAFWAAMFDGAAAPELITELFDGAGDDTTALHEQIRSSAHWPVIPISDRFTRISWYGPNLEGGDDYVVLAPGRAVPIAARQGRGYGPGLSWPELTRIATTPRRLLLALPALGDADAPPEAVDQVTEALLTVGGDARPAAREVARQMLESPVCWVGDDDMLVCDGEFAVRTPGALPDADLRLVTQALA</sequence>
<name>A0A919N0H2_9ACTN</name>
<evidence type="ECO:0000313" key="1">
    <source>
        <dbReference type="EMBL" id="GIF02565.1"/>
    </source>
</evidence>
<gene>
    <name evidence="1" type="ORF">Asi03nite_01030</name>
</gene>
<dbReference type="Proteomes" id="UP000629619">
    <property type="component" value="Unassembled WGS sequence"/>
</dbReference>
<reference evidence="1" key="1">
    <citation type="submission" date="2021-01" db="EMBL/GenBank/DDBJ databases">
        <title>Whole genome shotgun sequence of Actinoplanes siamensis NBRC 109076.</title>
        <authorList>
            <person name="Komaki H."/>
            <person name="Tamura T."/>
        </authorList>
    </citation>
    <scope>NUCLEOTIDE SEQUENCE</scope>
    <source>
        <strain evidence="1">NBRC 109076</strain>
    </source>
</reference>
<proteinExistence type="predicted"/>
<organism evidence="1 2">
    <name type="scientific">Actinoplanes siamensis</name>
    <dbReference type="NCBI Taxonomy" id="1223317"/>
    <lineage>
        <taxon>Bacteria</taxon>
        <taxon>Bacillati</taxon>
        <taxon>Actinomycetota</taxon>
        <taxon>Actinomycetes</taxon>
        <taxon>Micromonosporales</taxon>
        <taxon>Micromonosporaceae</taxon>
        <taxon>Actinoplanes</taxon>
    </lineage>
</organism>
<dbReference type="EMBL" id="BOMW01000002">
    <property type="protein sequence ID" value="GIF02565.1"/>
    <property type="molecule type" value="Genomic_DNA"/>
</dbReference>
<protein>
    <submittedName>
        <fullName evidence="1">Uncharacterized protein</fullName>
    </submittedName>
</protein>
<dbReference type="AlphaFoldDB" id="A0A919N0H2"/>